<dbReference type="InterPro" id="IPR021714">
    <property type="entry name" value="URB1_N"/>
</dbReference>
<protein>
    <submittedName>
        <fullName evidence="4">CLUMA_CG008402, isoform A</fullName>
    </submittedName>
</protein>
<name>A0A1J1I7I2_9DIPT</name>
<dbReference type="Pfam" id="PF16201">
    <property type="entry name" value="NopRA1"/>
    <property type="match status" value="1"/>
</dbReference>
<feature type="compositionally biased region" description="Acidic residues" evidence="1">
    <location>
        <begin position="9"/>
        <end position="18"/>
    </location>
</feature>
<gene>
    <name evidence="4" type="ORF">CLUMA_CG008402</name>
</gene>
<evidence type="ECO:0000256" key="1">
    <source>
        <dbReference type="SAM" id="MobiDB-lite"/>
    </source>
</evidence>
<reference evidence="4 5" key="1">
    <citation type="submission" date="2015-04" db="EMBL/GenBank/DDBJ databases">
        <authorList>
            <person name="Syromyatnikov M.Y."/>
            <person name="Popov V.N."/>
        </authorList>
    </citation>
    <scope>NUCLEOTIDE SEQUENCE [LARGE SCALE GENOMIC DNA]</scope>
</reference>
<dbReference type="Pfam" id="PF11707">
    <property type="entry name" value="Npa1"/>
    <property type="match status" value="1"/>
</dbReference>
<evidence type="ECO:0000259" key="2">
    <source>
        <dbReference type="Pfam" id="PF11707"/>
    </source>
</evidence>
<sequence length="1865" mass="216455">MKRKVNDVGDSEDVDEDEKVSKKLKAEDSEEEIDDNEESLFDADFDIKKFRQNLKAGNFYDDLKLFIKQASKNADIIRAFADSGIKALEIAEVIKNNEESNLEVISNLYNVLRSLISHIKNDDNQRLDPTVQALKFLISIGKMLSSSKTSDKVLMLKILSIATSLDTEIGRDILKNIDIFGKSSEKDDFSIFEDKKSKKVAYEESVRLAFVHFILGFLLHEKDVILRKKILQKRSLFEFFLRDLYKDNYETIKSVITCLTKNVLISQAFSKPEKLKIFTDNAIKSILKLYMWKSDDDSEKSSVLNITHQFLLLLLTSKKHGIVFKALSEKRQNLRQLQVLNLFKNVWNNEYPSMLMIEIIKSCPDLMQNLLNRLVMGLQPQVSTNWFMCVNFTTELIKVMEPSLMINSFAMLEPKKISSNIIKLSISQFILQNVSETALIQIGNVEMREASLKLLHVMLDRCCKYLNEVKKIQTLKDFEKHRIKFDIINHIFTFYPHIDIILNSLYRSINFSTKQTSDENVGKLVKSQLKHTLEILLLIIKYFPSIIEKIPNVINFLEVLRPIYEYQLSASADVDKNEDLEIEMKVVKVILSLQPSILAIESEMFQRIFLVLIQVYCFSSNDEFRKESKILLSGILHNSMILNTESSLELNVWLETFKCVKKGILKESATTFVKVLRSLKNSENENLKWEHQEVMICDFELLKMIDDEEEADESDTSEELSLILPALLNMKSSKTNRIIDFIEIAFVLLYHSYPQYRKSFMKLLEDKQNEINTQILSYIRKQSLKDFGGTLEAYTELVYRKFQLAIINDEFVEMNDVKDIQELEMLIIQSIFCAFKLEKSGKLTNEKVQLLTNYIQKFFTNIMESEKNDSNLIFSMDIFEKIQPEDIEKKANKISDLTMAQPSVNLVKHIFKHQTMLLNKFTISQPDQLTIFIGELSEIMKSTNEFETSSKGYRIKIVSELKEMLSTESLIKDEVFDIIEKFSLDDVNCVDILSVLLMKKMKNIKEMHVKLVTILMRRLTCLKTLPLTKKVIEKLEVFYIEAASNTAIDLSALEDTLLDYFTEFCHNIGDLSVNMFKLAFREDQTATKSFVKLFKMIFTRNHHWNKIFIKDVMKMKKELMYPLLSVALKKELMKVDQCKPIYQEFKSGIIKAIEKPNKAAQIYRENILTSLKLIELSMPLNECQDLAMKKFKFDASEVYQVKMLHGIFTKAFKANNDGKIFINFINHWLNLFVLSLNNNSGINEEYLEVLSDWMKIIKPLPSNLPDVDVNMKTWETFIKMCLKHGLKSCEGSKMLMLLGQVIRSINVTADEVTTIFDMILTHSNFFNVVFNFKVSGRVLKTNLFFLLNVLVQRNPSVAHEKHIPILLSAYQATMSSSDQLILNLLRFYELRCGIDFFDFRPFLFGPTALSHFTSNDEQEMMLMKKTVDDMNGMFVKVLDLFEKSMIESTLNKFPIKRKLAGVPSDELEGILKEEVDDCDAVYDPGYFLPLFEMILSSSNFIFISSAKKNNLMSLIFPALSCEDENMRLLAAHILLKCRECNENKKGTKELWIRFYDSIQQGFSEIQEGTGNDDKAKEKHFPRAASISTQLLSEFVNILPNSLHNAYNIASNYFVVREKFEFNRIPELFVMFYSYDVHQEEHRMFLLNAIYNGIKDDLDVKLINNTPLIKILLSCSRCSLSNRKIDLMILKIFDRIVTKTSKTAFLLQKFGLGVWLFEVAVKVEAFEYEMIEAILNLINNCVKTMSMKDKVNFCRLFISLLCMLPKFTKSKLSAEGFLNFLKVMNIKGNFKHEVTKEHHEMIKALFEVFLSEQQMKFINYLDNRPESCSFLESSDDYCKSFSTELDSNTKSILLEGRQYLINYHKN</sequence>
<feature type="domain" description="URB1 N-terminal" evidence="2">
    <location>
        <begin position="89"/>
        <end position="387"/>
    </location>
</feature>
<dbReference type="STRING" id="568069.A0A1J1I7I2"/>
<feature type="region of interest" description="Disordered" evidence="1">
    <location>
        <begin position="1"/>
        <end position="36"/>
    </location>
</feature>
<dbReference type="Proteomes" id="UP000183832">
    <property type="component" value="Unassembled WGS sequence"/>
</dbReference>
<accession>A0A1J1I7I2</accession>
<organism evidence="4 5">
    <name type="scientific">Clunio marinus</name>
    <dbReference type="NCBI Taxonomy" id="568069"/>
    <lineage>
        <taxon>Eukaryota</taxon>
        <taxon>Metazoa</taxon>
        <taxon>Ecdysozoa</taxon>
        <taxon>Arthropoda</taxon>
        <taxon>Hexapoda</taxon>
        <taxon>Insecta</taxon>
        <taxon>Pterygota</taxon>
        <taxon>Neoptera</taxon>
        <taxon>Endopterygota</taxon>
        <taxon>Diptera</taxon>
        <taxon>Nematocera</taxon>
        <taxon>Chironomoidea</taxon>
        <taxon>Chironomidae</taxon>
        <taxon>Clunio</taxon>
    </lineage>
</organism>
<dbReference type="InterPro" id="IPR039844">
    <property type="entry name" value="URB1"/>
</dbReference>
<dbReference type="OrthoDB" id="72892at2759"/>
<keyword evidence="5" id="KW-1185">Reference proteome</keyword>
<evidence type="ECO:0000259" key="3">
    <source>
        <dbReference type="Pfam" id="PF16201"/>
    </source>
</evidence>
<dbReference type="PANTHER" id="PTHR13500">
    <property type="entry name" value="NUCLEOLAR PRERIBOSOMAL-ASSOCIATED PROTEIN 1"/>
    <property type="match status" value="1"/>
</dbReference>
<dbReference type="EMBL" id="CVRI01000040">
    <property type="protein sequence ID" value="CRK94910.1"/>
    <property type="molecule type" value="Genomic_DNA"/>
</dbReference>
<dbReference type="GO" id="GO:0000463">
    <property type="term" value="P:maturation of LSU-rRNA from tricistronic rRNA transcript (SSU-rRNA, 5.8S rRNA, LSU-rRNA)"/>
    <property type="evidence" value="ECO:0007669"/>
    <property type="project" value="TreeGrafter"/>
</dbReference>
<dbReference type="GO" id="GO:0005730">
    <property type="term" value="C:nucleolus"/>
    <property type="evidence" value="ECO:0007669"/>
    <property type="project" value="TreeGrafter"/>
</dbReference>
<feature type="domain" description="URB1 C-terminal" evidence="3">
    <location>
        <begin position="1513"/>
        <end position="1714"/>
    </location>
</feature>
<evidence type="ECO:0000313" key="4">
    <source>
        <dbReference type="EMBL" id="CRK94910.1"/>
    </source>
</evidence>
<dbReference type="InterPro" id="IPR032436">
    <property type="entry name" value="URB1_C"/>
</dbReference>
<dbReference type="GO" id="GO:0000466">
    <property type="term" value="P:maturation of 5.8S rRNA from tricistronic rRNA transcript (SSU-rRNA, 5.8S rRNA, LSU-rRNA)"/>
    <property type="evidence" value="ECO:0007669"/>
    <property type="project" value="TreeGrafter"/>
</dbReference>
<evidence type="ECO:0000313" key="5">
    <source>
        <dbReference type="Proteomes" id="UP000183832"/>
    </source>
</evidence>
<proteinExistence type="predicted"/>
<dbReference type="PANTHER" id="PTHR13500:SF0">
    <property type="entry name" value="NUCLEOLAR PRE-RIBOSOMAL-ASSOCIATED PROTEIN 1"/>
    <property type="match status" value="1"/>
</dbReference>